<protein>
    <submittedName>
        <fullName evidence="1">Uncharacterized protein</fullName>
    </submittedName>
</protein>
<organism evidence="1 2">
    <name type="scientific">Bacillus pumilus</name>
    <name type="common">Bacillus mesentericus</name>
    <dbReference type="NCBI Taxonomy" id="1408"/>
    <lineage>
        <taxon>Bacteria</taxon>
        <taxon>Bacillati</taxon>
        <taxon>Bacillota</taxon>
        <taxon>Bacilli</taxon>
        <taxon>Bacillales</taxon>
        <taxon>Bacillaceae</taxon>
        <taxon>Bacillus</taxon>
    </lineage>
</organism>
<gene>
    <name evidence="1" type="ORF">B4127_1964</name>
</gene>
<reference evidence="1 2" key="1">
    <citation type="submission" date="2014-12" db="EMBL/GenBank/DDBJ databases">
        <title>Draft Genome Sequences of Five Spore-Forming Food Isolates of Bacillus pumilus.</title>
        <authorList>
            <person name="de Jong A."/>
            <person name="van Heel A.J."/>
            <person name="Montalban-Lopez M."/>
            <person name="Krawczyk A.O."/>
            <person name="Berendsen E.M."/>
            <person name="Wells-Bennik M."/>
            <person name="Kuipers O.P."/>
        </authorList>
    </citation>
    <scope>NUCLEOTIDE SEQUENCE [LARGE SCALE GENOMIC DNA]</scope>
    <source>
        <strain evidence="1 2">B4127</strain>
    </source>
</reference>
<evidence type="ECO:0000313" key="1">
    <source>
        <dbReference type="EMBL" id="KIL14005.1"/>
    </source>
</evidence>
<evidence type="ECO:0000313" key="2">
    <source>
        <dbReference type="Proteomes" id="UP000031978"/>
    </source>
</evidence>
<accession>A0AB34QQK4</accession>
<dbReference type="Proteomes" id="UP000031978">
    <property type="component" value="Unassembled WGS sequence"/>
</dbReference>
<comment type="caution">
    <text evidence="1">The sequence shown here is derived from an EMBL/GenBank/DDBJ whole genome shotgun (WGS) entry which is preliminary data.</text>
</comment>
<dbReference type="EMBL" id="JXCL01000037">
    <property type="protein sequence ID" value="KIL14005.1"/>
    <property type="molecule type" value="Genomic_DNA"/>
</dbReference>
<dbReference type="AlphaFoldDB" id="A0AB34QQK4"/>
<proteinExistence type="predicted"/>
<name>A0AB34QQK4_BACPU</name>
<sequence length="53" mass="6079">MITSVQQVDRLGASKYGMIKFARWAFFGLTFREVSGKQTHEKNKTSIGFYMDA</sequence>